<evidence type="ECO:0000313" key="3">
    <source>
        <dbReference type="Proteomes" id="UP000318571"/>
    </source>
</evidence>
<dbReference type="AlphaFoldDB" id="A0A553NYQ9"/>
<keyword evidence="1" id="KW-0732">Signal</keyword>
<accession>A0A553NYQ9</accession>
<evidence type="ECO:0000313" key="2">
    <source>
        <dbReference type="EMBL" id="TRY70569.1"/>
    </source>
</evidence>
<feature type="chain" id="PRO_5022233280" evidence="1">
    <location>
        <begin position="20"/>
        <end position="230"/>
    </location>
</feature>
<comment type="caution">
    <text evidence="2">The sequence shown here is derived from an EMBL/GenBank/DDBJ whole genome shotgun (WGS) entry which is preliminary data.</text>
</comment>
<reference evidence="2 3" key="1">
    <citation type="journal article" date="2018" name="Nat. Ecol. Evol.">
        <title>Genomic signatures of mitonuclear coevolution across populations of Tigriopus californicus.</title>
        <authorList>
            <person name="Barreto F.S."/>
            <person name="Watson E.T."/>
            <person name="Lima T.G."/>
            <person name="Willett C.S."/>
            <person name="Edmands S."/>
            <person name="Li W."/>
            <person name="Burton R.S."/>
        </authorList>
    </citation>
    <scope>NUCLEOTIDE SEQUENCE [LARGE SCALE GENOMIC DNA]</scope>
    <source>
        <strain evidence="2 3">San Diego</strain>
    </source>
</reference>
<gene>
    <name evidence="2" type="ORF">TCAL_06113</name>
</gene>
<feature type="signal peptide" evidence="1">
    <location>
        <begin position="1"/>
        <end position="19"/>
    </location>
</feature>
<sequence length="230" mass="26031">MKAAISTLVFVLAINGGSAWPYVEGFSSVDTKSSSCHFLDASPFFRTHPSTQTDVRSSEELDEIVLLTEFSRFMNAKAMDLLQEFAEIKKLYEVKKQFQHFHDTPAMTRRSDVRGARDLKVIDPKPEPVPTTFFKTALAQEDMMRGDRIISTLDPATPTPIWNSVCFLVWFPYHKDKCNQLRCTACTPSIMTADVVCKRASPDMKSTHKCIQNVMGEGRCNYCITDFLHA</sequence>
<dbReference type="EMBL" id="VCGU01000009">
    <property type="protein sequence ID" value="TRY70569.1"/>
    <property type="molecule type" value="Genomic_DNA"/>
</dbReference>
<dbReference type="OMA" id="ITHICVQ"/>
<organism evidence="2 3">
    <name type="scientific">Tigriopus californicus</name>
    <name type="common">Marine copepod</name>
    <dbReference type="NCBI Taxonomy" id="6832"/>
    <lineage>
        <taxon>Eukaryota</taxon>
        <taxon>Metazoa</taxon>
        <taxon>Ecdysozoa</taxon>
        <taxon>Arthropoda</taxon>
        <taxon>Crustacea</taxon>
        <taxon>Multicrustacea</taxon>
        <taxon>Hexanauplia</taxon>
        <taxon>Copepoda</taxon>
        <taxon>Harpacticoida</taxon>
        <taxon>Harpacticidae</taxon>
        <taxon>Tigriopus</taxon>
    </lineage>
</organism>
<evidence type="ECO:0000256" key="1">
    <source>
        <dbReference type="SAM" id="SignalP"/>
    </source>
</evidence>
<name>A0A553NYQ9_TIGCA</name>
<keyword evidence="3" id="KW-1185">Reference proteome</keyword>
<dbReference type="Proteomes" id="UP000318571">
    <property type="component" value="Chromosome 9"/>
</dbReference>
<protein>
    <submittedName>
        <fullName evidence="2">Uncharacterized protein</fullName>
    </submittedName>
</protein>
<proteinExistence type="predicted"/>